<proteinExistence type="predicted"/>
<accession>A0A3Q0JF29</accession>
<gene>
    <name evidence="3" type="primary">LOC113470996</name>
</gene>
<keyword evidence="2" id="KW-1185">Reference proteome</keyword>
<feature type="compositionally biased region" description="Low complexity" evidence="1">
    <location>
        <begin position="43"/>
        <end position="52"/>
    </location>
</feature>
<dbReference type="KEGG" id="dci:113470996"/>
<name>A0A3Q0JF29_DIACI</name>
<protein>
    <submittedName>
        <fullName evidence="3">Uncharacterized protein LOC113470996</fullName>
    </submittedName>
</protein>
<evidence type="ECO:0000313" key="2">
    <source>
        <dbReference type="Proteomes" id="UP000079169"/>
    </source>
</evidence>
<evidence type="ECO:0000313" key="3">
    <source>
        <dbReference type="RefSeq" id="XP_026685623.1"/>
    </source>
</evidence>
<dbReference type="AlphaFoldDB" id="A0A3Q0JF29"/>
<evidence type="ECO:0000256" key="1">
    <source>
        <dbReference type="SAM" id="MobiDB-lite"/>
    </source>
</evidence>
<feature type="region of interest" description="Disordered" evidence="1">
    <location>
        <begin position="16"/>
        <end position="53"/>
    </location>
</feature>
<dbReference type="GeneID" id="113470996"/>
<dbReference type="PaxDb" id="121845-A0A3Q0JF29"/>
<organism evidence="2 3">
    <name type="scientific">Diaphorina citri</name>
    <name type="common">Asian citrus psyllid</name>
    <dbReference type="NCBI Taxonomy" id="121845"/>
    <lineage>
        <taxon>Eukaryota</taxon>
        <taxon>Metazoa</taxon>
        <taxon>Ecdysozoa</taxon>
        <taxon>Arthropoda</taxon>
        <taxon>Hexapoda</taxon>
        <taxon>Insecta</taxon>
        <taxon>Pterygota</taxon>
        <taxon>Neoptera</taxon>
        <taxon>Paraneoptera</taxon>
        <taxon>Hemiptera</taxon>
        <taxon>Sternorrhyncha</taxon>
        <taxon>Psylloidea</taxon>
        <taxon>Psyllidae</taxon>
        <taxon>Diaphorininae</taxon>
        <taxon>Diaphorina</taxon>
    </lineage>
</organism>
<dbReference type="RefSeq" id="XP_026685623.1">
    <property type="nucleotide sequence ID" value="XM_026829822.1"/>
</dbReference>
<dbReference type="Proteomes" id="UP000079169">
    <property type="component" value="Unplaced"/>
</dbReference>
<sequence>MKVFSASRLTLIISHFQPRRPTNRAVDTDDSRRPSPGQPTPTPDTTQTKPPDNIYSACIKTARRRRRAKKREPTQLVGRGIDVPPVQLYGVLDQLTDQFNTVMNTQRRQNRGFPETQILDNTRQIQDNARQIPDIMNRRGGLNEEELGLELFSMLDDRAGTADATAQANQPGNLDGVFGDSL</sequence>
<feature type="region of interest" description="Disordered" evidence="1">
    <location>
        <begin position="162"/>
        <end position="182"/>
    </location>
</feature>
<reference evidence="3" key="1">
    <citation type="submission" date="2025-08" db="UniProtKB">
        <authorList>
            <consortium name="RefSeq"/>
        </authorList>
    </citation>
    <scope>IDENTIFICATION</scope>
</reference>